<feature type="domain" description="HTH cro/C1-type" evidence="1">
    <location>
        <begin position="19"/>
        <end position="74"/>
    </location>
</feature>
<sequence length="281" mass="30727">MPEAPSARIEEARQRVAKRLRDLRLDARLTGQDIVERTGWQKSKVSRLQNGVTPPSADDIRTWCKVCGADDEVIDIIEAARSADSLYSDWRRENRRGLKPMQVARAGVHRSTAQMRVYSSTLVPGLLQTRAYAVALLADIARAKGIPDDSAAAADARVERASIIREGGRTFAFVVEEAALRRHVGDADVMAAQLLHLLDAARYPAVSLGVIPAGAPARWPLETFTVYDDEKVFVELLTAALTITTPSEVAQYVEAHREMTRSAVFGPEAYRIIAGAIPGPS</sequence>
<reference evidence="2 3" key="1">
    <citation type="submission" date="2022-10" db="EMBL/GenBank/DDBJ databases">
        <title>The complete genomes of actinobacterial strains from the NBC collection.</title>
        <authorList>
            <person name="Joergensen T.S."/>
            <person name="Alvarez Arevalo M."/>
            <person name="Sterndorff E.B."/>
            <person name="Faurdal D."/>
            <person name="Vuksanovic O."/>
            <person name="Mourched A.-S."/>
            <person name="Charusanti P."/>
            <person name="Shaw S."/>
            <person name="Blin K."/>
            <person name="Weber T."/>
        </authorList>
    </citation>
    <scope>NUCLEOTIDE SEQUENCE [LARGE SCALE GENOMIC DNA]</scope>
    <source>
        <strain evidence="2 3">NBC_00123</strain>
    </source>
</reference>
<dbReference type="Pfam" id="PF19054">
    <property type="entry name" value="DUF5753"/>
    <property type="match status" value="1"/>
</dbReference>
<evidence type="ECO:0000259" key="1">
    <source>
        <dbReference type="SMART" id="SM00530"/>
    </source>
</evidence>
<proteinExistence type="predicted"/>
<protein>
    <submittedName>
        <fullName evidence="2">Helix-turn-helix transcriptional regulator</fullName>
    </submittedName>
</protein>
<gene>
    <name evidence="2" type="ORF">OG814_33525</name>
</gene>
<accession>A0ABZ1LHN1</accession>
<dbReference type="InterPro" id="IPR001387">
    <property type="entry name" value="Cro/C1-type_HTH"/>
</dbReference>
<dbReference type="SMART" id="SM00530">
    <property type="entry name" value="HTH_XRE"/>
    <property type="match status" value="1"/>
</dbReference>
<dbReference type="Pfam" id="PF13560">
    <property type="entry name" value="HTH_31"/>
    <property type="match status" value="1"/>
</dbReference>
<organism evidence="2 3">
    <name type="scientific">Streptomyces zaomyceticus</name>
    <dbReference type="NCBI Taxonomy" id="68286"/>
    <lineage>
        <taxon>Bacteria</taxon>
        <taxon>Bacillati</taxon>
        <taxon>Actinomycetota</taxon>
        <taxon>Actinomycetes</taxon>
        <taxon>Kitasatosporales</taxon>
        <taxon>Streptomycetaceae</taxon>
        <taxon>Streptomyces</taxon>
    </lineage>
</organism>
<dbReference type="RefSeq" id="WP_406080355.1">
    <property type="nucleotide sequence ID" value="NZ_CP108188.1"/>
</dbReference>
<name>A0ABZ1LHN1_9ACTN</name>
<evidence type="ECO:0000313" key="3">
    <source>
        <dbReference type="Proteomes" id="UP001622594"/>
    </source>
</evidence>
<dbReference type="Proteomes" id="UP001622594">
    <property type="component" value="Chromosome"/>
</dbReference>
<dbReference type="Gene3D" id="1.10.260.40">
    <property type="entry name" value="lambda repressor-like DNA-binding domains"/>
    <property type="match status" value="1"/>
</dbReference>
<dbReference type="InterPro" id="IPR010982">
    <property type="entry name" value="Lambda_DNA-bd_dom_sf"/>
</dbReference>
<dbReference type="InterPro" id="IPR043917">
    <property type="entry name" value="DUF5753"/>
</dbReference>
<evidence type="ECO:0000313" key="2">
    <source>
        <dbReference type="EMBL" id="WTR73860.1"/>
    </source>
</evidence>
<dbReference type="CDD" id="cd00093">
    <property type="entry name" value="HTH_XRE"/>
    <property type="match status" value="1"/>
</dbReference>
<dbReference type="EMBL" id="CP108188">
    <property type="protein sequence ID" value="WTR73860.1"/>
    <property type="molecule type" value="Genomic_DNA"/>
</dbReference>
<keyword evidence="3" id="KW-1185">Reference proteome</keyword>
<dbReference type="SUPFAM" id="SSF47413">
    <property type="entry name" value="lambda repressor-like DNA-binding domains"/>
    <property type="match status" value="1"/>
</dbReference>